<dbReference type="Proteomes" id="UP001176961">
    <property type="component" value="Unassembled WGS sequence"/>
</dbReference>
<dbReference type="SUPFAM" id="SSF53335">
    <property type="entry name" value="S-adenosyl-L-methionine-dependent methyltransferases"/>
    <property type="match status" value="2"/>
</dbReference>
<dbReference type="InterPro" id="IPR029063">
    <property type="entry name" value="SAM-dependent_MTases_sf"/>
</dbReference>
<protein>
    <submittedName>
        <fullName evidence="1">Uncharacterized protein</fullName>
    </submittedName>
</protein>
<dbReference type="GO" id="GO:0005829">
    <property type="term" value="C:cytosol"/>
    <property type="evidence" value="ECO:0007669"/>
    <property type="project" value="TreeGrafter"/>
</dbReference>
<organism evidence="1 2">
    <name type="scientific">Cylicocyclus nassatus</name>
    <name type="common">Nematode worm</name>
    <dbReference type="NCBI Taxonomy" id="53992"/>
    <lineage>
        <taxon>Eukaryota</taxon>
        <taxon>Metazoa</taxon>
        <taxon>Ecdysozoa</taxon>
        <taxon>Nematoda</taxon>
        <taxon>Chromadorea</taxon>
        <taxon>Rhabditida</taxon>
        <taxon>Rhabditina</taxon>
        <taxon>Rhabditomorpha</taxon>
        <taxon>Strongyloidea</taxon>
        <taxon>Strongylidae</taxon>
        <taxon>Cylicocyclus</taxon>
    </lineage>
</organism>
<dbReference type="CDD" id="cd02440">
    <property type="entry name" value="AdoMet_MTases"/>
    <property type="match status" value="1"/>
</dbReference>
<evidence type="ECO:0000313" key="1">
    <source>
        <dbReference type="EMBL" id="CAJ0606049.1"/>
    </source>
</evidence>
<dbReference type="EMBL" id="CATQJL010000316">
    <property type="protein sequence ID" value="CAJ0606049.1"/>
    <property type="molecule type" value="Genomic_DNA"/>
</dbReference>
<dbReference type="GO" id="GO:0004766">
    <property type="term" value="F:spermidine synthase activity"/>
    <property type="evidence" value="ECO:0007669"/>
    <property type="project" value="TreeGrafter"/>
</dbReference>
<dbReference type="PANTHER" id="PTHR11558">
    <property type="entry name" value="SPERMIDINE/SPERMINE SYNTHASE"/>
    <property type="match status" value="1"/>
</dbReference>
<reference evidence="1" key="1">
    <citation type="submission" date="2023-07" db="EMBL/GenBank/DDBJ databases">
        <authorList>
            <consortium name="CYATHOMIX"/>
        </authorList>
    </citation>
    <scope>NUCLEOTIDE SEQUENCE</scope>
    <source>
        <strain evidence="1">N/A</strain>
    </source>
</reference>
<dbReference type="Gene3D" id="3.40.50.150">
    <property type="entry name" value="Vaccinia Virus protein VP39"/>
    <property type="match status" value="2"/>
</dbReference>
<dbReference type="Pfam" id="PF01564">
    <property type="entry name" value="Spermine_synth"/>
    <property type="match status" value="2"/>
</dbReference>
<accession>A0AA36MAW2</accession>
<dbReference type="InterPro" id="IPR001045">
    <property type="entry name" value="Spermi_synthase"/>
</dbReference>
<dbReference type="GO" id="GO:0008295">
    <property type="term" value="P:spermidine biosynthetic process"/>
    <property type="evidence" value="ECO:0007669"/>
    <property type="project" value="TreeGrafter"/>
</dbReference>
<proteinExistence type="predicted"/>
<sequence length="490" mass="55128">MDTTKWKVDHGAPLFSSYTLMMIEEIFLSGSVPMRRDVQTRVLSLGLGAGYVNSYLHHHFPKMNITVVELDPQIAMISKKWFNLKLDQRQHLIIEDAMNYIKKASSNGEKFDIILLDACTTVGKAQCPLQEAINRESAKIFSLLLNENGALIANIIVMPGNSFEFGNNIFALVFFAVNQGITRQLEEEEESKGLVDLSTKEYGDERGTTKQLEEEEEDNGKKLVDLFTKKYGDERILEKSICLIDGTCVDIVDRIESDGKKPAIVREIGYDSIRLTSLLLKTPFDLTEEKMDTADWRIDRKTPRFDTYVTTMIEEMFTSGAISMSRKVSASVLSLGLGGGNLNSYLHHNYRNLNITVVEYDPQILNISEYWCGLLLDEMHRVIIADGTEFVKKCADQGEKFDVIFLDACVVDQSSMFICPAQKFVVANVANNLASILKSNGVLIVNILGNRLTFSEAPKELLRIYNAAFKHCIFKKSYSPSNLVNLSVDS</sequence>
<evidence type="ECO:0000313" key="2">
    <source>
        <dbReference type="Proteomes" id="UP001176961"/>
    </source>
</evidence>
<keyword evidence="2" id="KW-1185">Reference proteome</keyword>
<dbReference type="PANTHER" id="PTHR11558:SF11">
    <property type="entry name" value="SPERMIDINE SYNTHASE"/>
    <property type="match status" value="1"/>
</dbReference>
<comment type="caution">
    <text evidence="1">The sequence shown here is derived from an EMBL/GenBank/DDBJ whole genome shotgun (WGS) entry which is preliminary data.</text>
</comment>
<name>A0AA36MAW2_CYLNA</name>
<dbReference type="AlphaFoldDB" id="A0AA36MAW2"/>
<gene>
    <name evidence="1" type="ORF">CYNAS_LOCUS18032</name>
</gene>